<dbReference type="GO" id="GO:0008360">
    <property type="term" value="P:regulation of cell shape"/>
    <property type="evidence" value="ECO:0007669"/>
    <property type="project" value="UniProtKB-KW"/>
</dbReference>
<organism evidence="20 21">
    <name type="scientific">Candidatus Bodocaedibacter vickermanii</name>
    <dbReference type="NCBI Taxonomy" id="2741701"/>
    <lineage>
        <taxon>Bacteria</taxon>
        <taxon>Pseudomonadati</taxon>
        <taxon>Pseudomonadota</taxon>
        <taxon>Alphaproteobacteria</taxon>
        <taxon>Holosporales</taxon>
        <taxon>Candidatus Paracaedibacteraceae</taxon>
        <taxon>Candidatus Bodocaedibacter</taxon>
    </lineage>
</organism>
<dbReference type="GO" id="GO:0009252">
    <property type="term" value="P:peptidoglycan biosynthetic process"/>
    <property type="evidence" value="ECO:0007669"/>
    <property type="project" value="UniProtKB-UniRule"/>
</dbReference>
<protein>
    <recommendedName>
        <fullName evidence="14">D-alanine--D-alanine ligase</fullName>
        <ecNumber evidence="14">6.3.2.4</ecNumber>
    </recommendedName>
    <alternativeName>
        <fullName evidence="14">D-Ala-D-Ala ligase</fullName>
    </alternativeName>
    <alternativeName>
        <fullName evidence="14">D-alanylalanine synthetase</fullName>
    </alternativeName>
</protein>
<feature type="binding site" evidence="16">
    <location>
        <begin position="180"/>
        <end position="182"/>
    </location>
    <ligand>
        <name>ATP</name>
        <dbReference type="ChEBI" id="CHEBI:30616"/>
    </ligand>
</feature>
<evidence type="ECO:0000256" key="1">
    <source>
        <dbReference type="ARBA" id="ARBA00001936"/>
    </source>
</evidence>
<comment type="cofactor">
    <cofactor evidence="17">
        <name>Mg(2+)</name>
        <dbReference type="ChEBI" id="CHEBI:18420"/>
    </cofactor>
    <cofactor evidence="17">
        <name>Mn(2+)</name>
        <dbReference type="ChEBI" id="CHEBI:29035"/>
    </cofactor>
    <text evidence="17">Binds 2 magnesium or manganese ions per subunit.</text>
</comment>
<feature type="binding site" evidence="17">
    <location>
        <position position="299"/>
    </location>
    <ligand>
        <name>Mg(2+)</name>
        <dbReference type="ChEBI" id="CHEBI:18420"/>
        <label>1</label>
    </ligand>
</feature>
<reference evidence="20 21" key="1">
    <citation type="submission" date="2020-06" db="EMBL/GenBank/DDBJ databases">
        <title>The endosymbiont of the kinetoplastid Bodo saltans is a Paracaedibacter-like alpha-proteobacterium possessing a putative toxin-antitoxin system.</title>
        <authorList>
            <person name="Midha S."/>
            <person name="Rigden D.J."/>
            <person name="Siozios S."/>
            <person name="Hurst G.D.D."/>
            <person name="Jackson A.P."/>
        </authorList>
    </citation>
    <scope>NUCLEOTIDE SEQUENCE [LARGE SCALE GENOMIC DNA]</scope>
    <source>
        <strain evidence="20">Lake Konstanz</strain>
    </source>
</reference>
<keyword evidence="5 17" id="KW-0479">Metal-binding</keyword>
<feature type="active site" evidence="15">
    <location>
        <position position="323"/>
    </location>
</feature>
<keyword evidence="10 14" id="KW-0573">Peptidoglycan synthesis</keyword>
<dbReference type="NCBIfam" id="NF002528">
    <property type="entry name" value="PRK01966.1-4"/>
    <property type="match status" value="1"/>
</dbReference>
<dbReference type="GO" id="GO:0046872">
    <property type="term" value="F:metal ion binding"/>
    <property type="evidence" value="ECO:0007669"/>
    <property type="project" value="UniProtKB-KW"/>
</dbReference>
<evidence type="ECO:0000313" key="20">
    <source>
        <dbReference type="EMBL" id="QOL19510.1"/>
    </source>
</evidence>
<keyword evidence="9 14" id="KW-0133">Cell shape</keyword>
<evidence type="ECO:0000256" key="17">
    <source>
        <dbReference type="PIRSR" id="PIRSR039102-3"/>
    </source>
</evidence>
<evidence type="ECO:0000256" key="5">
    <source>
        <dbReference type="ARBA" id="ARBA00022723"/>
    </source>
</evidence>
<dbReference type="InterPro" id="IPR011761">
    <property type="entry name" value="ATP-grasp"/>
</dbReference>
<dbReference type="GO" id="GO:0071555">
    <property type="term" value="P:cell wall organization"/>
    <property type="evidence" value="ECO:0007669"/>
    <property type="project" value="UniProtKB-KW"/>
</dbReference>
<comment type="subcellular location">
    <subcellularLocation>
        <location evidence="14">Cytoplasm</location>
    </subcellularLocation>
</comment>
<keyword evidence="4 14" id="KW-0436">Ligase</keyword>
<dbReference type="EC" id="6.3.2.4" evidence="14"/>
<keyword evidence="14" id="KW-0963">Cytoplasm</keyword>
<evidence type="ECO:0000259" key="19">
    <source>
        <dbReference type="PROSITE" id="PS50975"/>
    </source>
</evidence>
<dbReference type="InterPro" id="IPR000291">
    <property type="entry name" value="D-Ala_lig_Van_CS"/>
</dbReference>
<evidence type="ECO:0000313" key="21">
    <source>
        <dbReference type="Proteomes" id="UP000594001"/>
    </source>
</evidence>
<evidence type="ECO:0000256" key="9">
    <source>
        <dbReference type="ARBA" id="ARBA00022960"/>
    </source>
</evidence>
<dbReference type="PROSITE" id="PS00844">
    <property type="entry name" value="DALA_DALA_LIGASE_2"/>
    <property type="match status" value="1"/>
</dbReference>
<dbReference type="Pfam" id="PF07478">
    <property type="entry name" value="Dala_Dala_lig_C"/>
    <property type="match status" value="1"/>
</dbReference>
<keyword evidence="21" id="KW-1185">Reference proteome</keyword>
<comment type="function">
    <text evidence="2 14">Cell wall formation.</text>
</comment>
<dbReference type="InterPro" id="IPR011127">
    <property type="entry name" value="Dala_Dala_lig_N"/>
</dbReference>
<evidence type="ECO:0000256" key="14">
    <source>
        <dbReference type="HAMAP-Rule" id="MF_00047"/>
    </source>
</evidence>
<feature type="active site" evidence="15">
    <location>
        <position position="16"/>
    </location>
</feature>
<dbReference type="SUPFAM" id="SSF52440">
    <property type="entry name" value="PreATP-grasp domain"/>
    <property type="match status" value="1"/>
</dbReference>
<evidence type="ECO:0000256" key="4">
    <source>
        <dbReference type="ARBA" id="ARBA00022598"/>
    </source>
</evidence>
<keyword evidence="12 14" id="KW-0961">Cell wall biogenesis/degradation</keyword>
<evidence type="ECO:0000256" key="13">
    <source>
        <dbReference type="ARBA" id="ARBA00047614"/>
    </source>
</evidence>
<dbReference type="InterPro" id="IPR013815">
    <property type="entry name" value="ATP_grasp_subdomain_1"/>
</dbReference>
<evidence type="ECO:0000256" key="8">
    <source>
        <dbReference type="ARBA" id="ARBA00022842"/>
    </source>
</evidence>
<dbReference type="SUPFAM" id="SSF56059">
    <property type="entry name" value="Glutathione synthetase ATP-binding domain-like"/>
    <property type="match status" value="1"/>
</dbReference>
<evidence type="ECO:0000256" key="3">
    <source>
        <dbReference type="ARBA" id="ARBA00010871"/>
    </source>
</evidence>
<keyword evidence="7 18" id="KW-0067">ATP-binding</keyword>
<evidence type="ECO:0000256" key="7">
    <source>
        <dbReference type="ARBA" id="ARBA00022840"/>
    </source>
</evidence>
<dbReference type="Gene3D" id="3.30.1490.20">
    <property type="entry name" value="ATP-grasp fold, A domain"/>
    <property type="match status" value="1"/>
</dbReference>
<dbReference type="GO" id="GO:0008716">
    <property type="term" value="F:D-alanine-D-alanine ligase activity"/>
    <property type="evidence" value="ECO:0007669"/>
    <property type="project" value="UniProtKB-UniRule"/>
</dbReference>
<dbReference type="PIRSF" id="PIRSF039102">
    <property type="entry name" value="Ddl/VanB"/>
    <property type="match status" value="1"/>
</dbReference>
<dbReference type="InterPro" id="IPR011095">
    <property type="entry name" value="Dala_Dala_lig_C"/>
</dbReference>
<dbReference type="UniPathway" id="UPA00219"/>
<dbReference type="GO" id="GO:0005829">
    <property type="term" value="C:cytosol"/>
    <property type="evidence" value="ECO:0007669"/>
    <property type="project" value="TreeGrafter"/>
</dbReference>
<dbReference type="Gene3D" id="3.30.470.20">
    <property type="entry name" value="ATP-grasp fold, B domain"/>
    <property type="match status" value="1"/>
</dbReference>
<keyword evidence="8 17" id="KW-0460">Magnesium</keyword>
<feature type="binding site" evidence="16">
    <location>
        <position position="140"/>
    </location>
    <ligand>
        <name>ATP</name>
        <dbReference type="ChEBI" id="CHEBI:30616"/>
    </ligand>
</feature>
<feature type="binding site" evidence="17">
    <location>
        <position position="314"/>
    </location>
    <ligand>
        <name>Mg(2+)</name>
        <dbReference type="ChEBI" id="CHEBI:18420"/>
        <label>2</label>
    </ligand>
</feature>
<evidence type="ECO:0000256" key="2">
    <source>
        <dbReference type="ARBA" id="ARBA00003921"/>
    </source>
</evidence>
<dbReference type="PROSITE" id="PS00843">
    <property type="entry name" value="DALA_DALA_LIGASE_1"/>
    <property type="match status" value="1"/>
</dbReference>
<feature type="binding site" evidence="16">
    <location>
        <begin position="218"/>
        <end position="225"/>
    </location>
    <ligand>
        <name>ATP</name>
        <dbReference type="ChEBI" id="CHEBI:30616"/>
    </ligand>
</feature>
<dbReference type="AlphaFoldDB" id="A0A7L9RSC7"/>
<feature type="binding site" evidence="17">
    <location>
        <position position="312"/>
    </location>
    <ligand>
        <name>Mg(2+)</name>
        <dbReference type="ChEBI" id="CHEBI:18420"/>
        <label>2</label>
    </ligand>
</feature>
<comment type="pathway">
    <text evidence="14">Cell wall biogenesis; peptidoglycan biosynthesis.</text>
</comment>
<evidence type="ECO:0000256" key="11">
    <source>
        <dbReference type="ARBA" id="ARBA00023211"/>
    </source>
</evidence>
<evidence type="ECO:0000256" key="16">
    <source>
        <dbReference type="PIRSR" id="PIRSR039102-2"/>
    </source>
</evidence>
<feature type="domain" description="ATP-grasp" evidence="19">
    <location>
        <begin position="144"/>
        <end position="345"/>
    </location>
</feature>
<accession>A0A7L9RSC7</accession>
<evidence type="ECO:0000256" key="6">
    <source>
        <dbReference type="ARBA" id="ARBA00022741"/>
    </source>
</evidence>
<dbReference type="Proteomes" id="UP000594001">
    <property type="component" value="Chromosome"/>
</dbReference>
<gene>
    <name evidence="20" type="primary">ddlA</name>
    <name evidence="14" type="synonym">ddl</name>
    <name evidence="20" type="ORF">CPBP_00272</name>
</gene>
<evidence type="ECO:0000256" key="18">
    <source>
        <dbReference type="PROSITE-ProRule" id="PRU00409"/>
    </source>
</evidence>
<dbReference type="GO" id="GO:0005524">
    <property type="term" value="F:ATP binding"/>
    <property type="evidence" value="ECO:0007669"/>
    <property type="project" value="UniProtKB-UniRule"/>
</dbReference>
<dbReference type="PANTHER" id="PTHR23132:SF25">
    <property type="entry name" value="D-ALANINE--D-ALANINE LIGASE A"/>
    <property type="match status" value="1"/>
</dbReference>
<dbReference type="InterPro" id="IPR016185">
    <property type="entry name" value="PreATP-grasp_dom_sf"/>
</dbReference>
<evidence type="ECO:0000256" key="12">
    <source>
        <dbReference type="ARBA" id="ARBA00023316"/>
    </source>
</evidence>
<keyword evidence="6 16" id="KW-0547">Nucleotide-binding</keyword>
<dbReference type="PROSITE" id="PS50975">
    <property type="entry name" value="ATP_GRASP"/>
    <property type="match status" value="1"/>
</dbReference>
<dbReference type="KEGG" id="pbal:CPBP_00272"/>
<feature type="binding site" evidence="17">
    <location>
        <position position="312"/>
    </location>
    <ligand>
        <name>Mg(2+)</name>
        <dbReference type="ChEBI" id="CHEBI:18420"/>
        <label>1</label>
    </ligand>
</feature>
<name>A0A7L9RSC7_9PROT</name>
<feature type="active site" evidence="15">
    <location>
        <position position="188"/>
    </location>
</feature>
<dbReference type="Pfam" id="PF01820">
    <property type="entry name" value="Dala_Dala_lig_N"/>
    <property type="match status" value="1"/>
</dbReference>
<dbReference type="HAMAP" id="MF_00047">
    <property type="entry name" value="Dala_Dala_lig"/>
    <property type="match status" value="1"/>
</dbReference>
<comment type="similarity">
    <text evidence="3 14">Belongs to the D-alanine--D-alanine ligase family.</text>
</comment>
<dbReference type="PANTHER" id="PTHR23132">
    <property type="entry name" value="D-ALANINE--D-ALANINE LIGASE"/>
    <property type="match status" value="1"/>
</dbReference>
<dbReference type="RefSeq" id="WP_350332262.1">
    <property type="nucleotide sequence ID" value="NZ_CP054719.1"/>
</dbReference>
<dbReference type="NCBIfam" id="TIGR01205">
    <property type="entry name" value="D_ala_D_alaTIGR"/>
    <property type="match status" value="1"/>
</dbReference>
<dbReference type="InterPro" id="IPR005905">
    <property type="entry name" value="D_ala_D_ala"/>
</dbReference>
<comment type="catalytic activity">
    <reaction evidence="13 14">
        <text>2 D-alanine + ATP = D-alanyl-D-alanine + ADP + phosphate + H(+)</text>
        <dbReference type="Rhea" id="RHEA:11224"/>
        <dbReference type="ChEBI" id="CHEBI:15378"/>
        <dbReference type="ChEBI" id="CHEBI:30616"/>
        <dbReference type="ChEBI" id="CHEBI:43474"/>
        <dbReference type="ChEBI" id="CHEBI:57416"/>
        <dbReference type="ChEBI" id="CHEBI:57822"/>
        <dbReference type="ChEBI" id="CHEBI:456216"/>
        <dbReference type="EC" id="6.3.2.4"/>
    </reaction>
</comment>
<dbReference type="NCBIfam" id="NF002378">
    <property type="entry name" value="PRK01372.1"/>
    <property type="match status" value="1"/>
</dbReference>
<proteinExistence type="inferred from homology"/>
<sequence length="364" mass="40194">MNKTKVLILFGGRSTEHEVSINSARNVAKAIDTKTYDPVLVGISKESGTWYYFPGNDIPNSITVISDISADSATIVNLYKVGSSTDLTNAEGTIDIPIQFVLPITHGKYGEDGCLQGLCRMFNLPFAGSAVASSAVCMDKDFTKRILESAGIPIGSYITLYANERISYEEITGKLGVPFFLKPANTGSSVGVYKVKSKAEFDTYMPIVFQYDDKIVIEKYIPGREIECAVLGNHTPIASVLGEIKPSHDFYSYEAKYLDPNGADLIIPAVLDENITQKVQQYALHAYKAMGCKGFARVDFFVTESNEIYLNEINTLPGFTNISMYPKLFEASGITYADLIDRIIKHGMEDYKAWGDLSTEHHLQ</sequence>
<dbReference type="FunFam" id="3.30.470.20:FF:000008">
    <property type="entry name" value="D-alanine--D-alanine ligase"/>
    <property type="match status" value="1"/>
</dbReference>
<dbReference type="EMBL" id="CP054719">
    <property type="protein sequence ID" value="QOL19510.1"/>
    <property type="molecule type" value="Genomic_DNA"/>
</dbReference>
<feature type="binding site" evidence="16">
    <location>
        <begin position="188"/>
        <end position="189"/>
    </location>
    <ligand>
        <name>ATP</name>
        <dbReference type="ChEBI" id="CHEBI:30616"/>
    </ligand>
</feature>
<comment type="cofactor">
    <cofactor evidence="1">
        <name>Mn(2+)</name>
        <dbReference type="ChEBI" id="CHEBI:29035"/>
    </cofactor>
</comment>
<feature type="binding site" evidence="16">
    <location>
        <begin position="311"/>
        <end position="312"/>
    </location>
    <ligand>
        <name>ATP</name>
        <dbReference type="ChEBI" id="CHEBI:30616"/>
    </ligand>
</feature>
<evidence type="ECO:0000256" key="10">
    <source>
        <dbReference type="ARBA" id="ARBA00022984"/>
    </source>
</evidence>
<dbReference type="Gene3D" id="3.40.50.20">
    <property type="match status" value="1"/>
</dbReference>
<keyword evidence="11 17" id="KW-0464">Manganese</keyword>
<evidence type="ECO:0000256" key="15">
    <source>
        <dbReference type="PIRSR" id="PIRSR039102-1"/>
    </source>
</evidence>